<dbReference type="RefSeq" id="WP_148915477.1">
    <property type="nucleotide sequence ID" value="NZ_VSZS01000064.1"/>
</dbReference>
<evidence type="ECO:0000313" key="2">
    <source>
        <dbReference type="Proteomes" id="UP000323258"/>
    </source>
</evidence>
<keyword evidence="2" id="KW-1185">Reference proteome</keyword>
<evidence type="ECO:0000313" key="1">
    <source>
        <dbReference type="EMBL" id="TYR31505.1"/>
    </source>
</evidence>
<name>A0A5D4GW45_9HYPH</name>
<dbReference type="EMBL" id="VSZS01000064">
    <property type="protein sequence ID" value="TYR31505.1"/>
    <property type="molecule type" value="Genomic_DNA"/>
</dbReference>
<accession>A0A5D4GW45</accession>
<dbReference type="AlphaFoldDB" id="A0A5D4GW45"/>
<dbReference type="OrthoDB" id="34197at2"/>
<sequence>MIGYYLTHPQVEIDPEIPVPQWSLSDKGRARLHIILKRDWVRSLSRIVASDERKAVETATLLSQACGAPVETAADMGENDRSSTGFLAPEAFEAAADRFFAEPEESWNGWERAIDAADRIEAAVTRVLATHAPDRPILFAGHGAVGTLLKCRLAGRAIARSENQPHGGGNVFAFRLADRSLMCDWTPMEDFHGC</sequence>
<organism evidence="1 2">
    <name type="scientific">Neoaquamicrobium microcysteis</name>
    <dbReference type="NCBI Taxonomy" id="2682781"/>
    <lineage>
        <taxon>Bacteria</taxon>
        <taxon>Pseudomonadati</taxon>
        <taxon>Pseudomonadota</taxon>
        <taxon>Alphaproteobacteria</taxon>
        <taxon>Hyphomicrobiales</taxon>
        <taxon>Phyllobacteriaceae</taxon>
        <taxon>Neoaquamicrobium</taxon>
    </lineage>
</organism>
<proteinExistence type="predicted"/>
<gene>
    <name evidence="1" type="ORF">FY036_14610</name>
</gene>
<dbReference type="InterPro" id="IPR013078">
    <property type="entry name" value="His_Pase_superF_clade-1"/>
</dbReference>
<comment type="caution">
    <text evidence="1">The sequence shown here is derived from an EMBL/GenBank/DDBJ whole genome shotgun (WGS) entry which is preliminary data.</text>
</comment>
<dbReference type="Pfam" id="PF00300">
    <property type="entry name" value="His_Phos_1"/>
    <property type="match status" value="1"/>
</dbReference>
<dbReference type="Gene3D" id="3.40.50.1240">
    <property type="entry name" value="Phosphoglycerate mutase-like"/>
    <property type="match status" value="1"/>
</dbReference>
<dbReference type="InterPro" id="IPR029033">
    <property type="entry name" value="His_PPase_superfam"/>
</dbReference>
<dbReference type="SUPFAM" id="SSF53254">
    <property type="entry name" value="Phosphoglycerate mutase-like"/>
    <property type="match status" value="1"/>
</dbReference>
<protein>
    <submittedName>
        <fullName evidence="1">Histidine phosphatase family protein</fullName>
    </submittedName>
</protein>
<reference evidence="1 2" key="2">
    <citation type="submission" date="2019-09" db="EMBL/GenBank/DDBJ databases">
        <title>Mesorhizobium sp. MaA-C15 isolated from Microcystis aeruginosa.</title>
        <authorList>
            <person name="Jeong S.E."/>
            <person name="Jin H.M."/>
            <person name="Jeon C.O."/>
        </authorList>
    </citation>
    <scope>NUCLEOTIDE SEQUENCE [LARGE SCALE GENOMIC DNA]</scope>
    <source>
        <strain evidence="1 2">MaA-C15</strain>
    </source>
</reference>
<dbReference type="Proteomes" id="UP000323258">
    <property type="component" value="Unassembled WGS sequence"/>
</dbReference>
<reference evidence="1 2" key="1">
    <citation type="submission" date="2019-08" db="EMBL/GenBank/DDBJ databases">
        <authorList>
            <person name="Seo Y.L."/>
        </authorList>
    </citation>
    <scope>NUCLEOTIDE SEQUENCE [LARGE SCALE GENOMIC DNA]</scope>
    <source>
        <strain evidence="1 2">MaA-C15</strain>
    </source>
</reference>